<evidence type="ECO:0000313" key="7">
    <source>
        <dbReference type="Proteomes" id="UP000001640"/>
    </source>
</evidence>
<dbReference type="GO" id="GO:0005763">
    <property type="term" value="C:mitochondrial small ribosomal subunit"/>
    <property type="evidence" value="ECO:0007669"/>
    <property type="project" value="EnsemblFungi"/>
</dbReference>
<dbReference type="GeneID" id="96903991"/>
<reference evidence="6 7" key="1">
    <citation type="journal article" date="2011" name="Proc. Natl. Acad. Sci. U.S.A.">
        <title>Evolutionary erosion of yeast sex chromosomes by mating-type switching accidents.</title>
        <authorList>
            <person name="Gordon J.L."/>
            <person name="Armisen D."/>
            <person name="Proux-Wera E."/>
            <person name="Oheigeartaigh S.S."/>
            <person name="Byrne K.P."/>
            <person name="Wolfe K.H."/>
        </authorList>
    </citation>
    <scope>NUCLEOTIDE SEQUENCE [LARGE SCALE GENOMIC DNA]</scope>
    <source>
        <strain evidence="7">ATCC 76901 / BCRC 22586 / CBS 4309 / NBRC 1992 / NRRL Y-12630</strain>
    </source>
</reference>
<keyword evidence="7" id="KW-1185">Reference proteome</keyword>
<dbReference type="PRINTS" id="PR00974">
    <property type="entry name" value="RIBOSOMALS18"/>
</dbReference>
<dbReference type="NCBIfam" id="TIGR00165">
    <property type="entry name" value="S18"/>
    <property type="match status" value="1"/>
</dbReference>
<dbReference type="KEGG" id="ncs:NCAS_0E02900"/>
<dbReference type="InParanoid" id="G0VFU3"/>
<accession>G0VFU3</accession>
<evidence type="ECO:0000256" key="3">
    <source>
        <dbReference type="ARBA" id="ARBA00023274"/>
    </source>
</evidence>
<sequence>MMINTFTRVRKIPFSPRQLRSSFHTSGQCCAAKGLLQPTIKKNINLRESQAKSKTNSSVKAIDEVFVKKFQQGSIYDPFDFSMAKVNLDRKTKSLIGTSKTYNISYNINPLDLYSSPSELNKFISSTGKILHRDVTGLSAKNQRRLSKAIKRAQSIGLLSKTHKHVDALPRRSL</sequence>
<evidence type="ECO:0000256" key="4">
    <source>
        <dbReference type="ARBA" id="ARBA00035264"/>
    </source>
</evidence>
<dbReference type="AlphaFoldDB" id="G0VFU3"/>
<dbReference type="OrthoDB" id="21463at2759"/>
<evidence type="ECO:0000256" key="5">
    <source>
        <dbReference type="RuleBase" id="RU003910"/>
    </source>
</evidence>
<dbReference type="OMA" id="IANTRYH"/>
<dbReference type="GO" id="GO:0070181">
    <property type="term" value="F:small ribosomal subunit rRNA binding"/>
    <property type="evidence" value="ECO:0007669"/>
    <property type="project" value="TreeGrafter"/>
</dbReference>
<dbReference type="Proteomes" id="UP000001640">
    <property type="component" value="Chromosome 5"/>
</dbReference>
<dbReference type="eggNOG" id="KOG3162">
    <property type="taxonomic scope" value="Eukaryota"/>
</dbReference>
<organism evidence="6 7">
    <name type="scientific">Naumovozyma castellii</name>
    <name type="common">Yeast</name>
    <name type="synonym">Saccharomyces castellii</name>
    <dbReference type="NCBI Taxonomy" id="27288"/>
    <lineage>
        <taxon>Eukaryota</taxon>
        <taxon>Fungi</taxon>
        <taxon>Dikarya</taxon>
        <taxon>Ascomycota</taxon>
        <taxon>Saccharomycotina</taxon>
        <taxon>Saccharomycetes</taxon>
        <taxon>Saccharomycetales</taxon>
        <taxon>Saccharomycetaceae</taxon>
        <taxon>Naumovozyma</taxon>
    </lineage>
</organism>
<dbReference type="FunCoup" id="G0VFU3">
    <property type="interactions" value="222"/>
</dbReference>
<protein>
    <recommendedName>
        <fullName evidence="4">Small ribosomal subunit protein bS18m</fullName>
    </recommendedName>
</protein>
<keyword evidence="2 5" id="KW-0689">Ribosomal protein</keyword>
<evidence type="ECO:0000256" key="1">
    <source>
        <dbReference type="ARBA" id="ARBA00005589"/>
    </source>
</evidence>
<dbReference type="GO" id="GO:0003735">
    <property type="term" value="F:structural constituent of ribosome"/>
    <property type="evidence" value="ECO:0007669"/>
    <property type="project" value="EnsemblFungi"/>
</dbReference>
<evidence type="ECO:0000256" key="2">
    <source>
        <dbReference type="ARBA" id="ARBA00022980"/>
    </source>
</evidence>
<reference key="2">
    <citation type="submission" date="2011-08" db="EMBL/GenBank/DDBJ databases">
        <title>Genome sequence of Naumovozyma castellii.</title>
        <authorList>
            <person name="Gordon J.L."/>
            <person name="Armisen D."/>
            <person name="Proux-Wera E."/>
            <person name="OhEigeartaigh S.S."/>
            <person name="Byrne K.P."/>
            <person name="Wolfe K.H."/>
        </authorList>
    </citation>
    <scope>NUCLEOTIDE SEQUENCE</scope>
    <source>
        <strain>Type strain:CBS 4309</strain>
    </source>
</reference>
<proteinExistence type="inferred from homology"/>
<comment type="similarity">
    <text evidence="1 5">Belongs to the bacterial ribosomal protein bS18 family.</text>
</comment>
<evidence type="ECO:0000313" key="6">
    <source>
        <dbReference type="EMBL" id="CCC70360.1"/>
    </source>
</evidence>
<name>G0VFU3_NAUCA</name>
<dbReference type="Pfam" id="PF01084">
    <property type="entry name" value="Ribosomal_S18"/>
    <property type="match status" value="1"/>
</dbReference>
<dbReference type="InterPro" id="IPR001648">
    <property type="entry name" value="Ribosomal_bS18"/>
</dbReference>
<dbReference type="PANTHER" id="PTHR13479">
    <property type="entry name" value="30S RIBOSOMAL PROTEIN S18"/>
    <property type="match status" value="1"/>
</dbReference>
<dbReference type="STRING" id="1064592.G0VFU3"/>
<dbReference type="RefSeq" id="XP_003676719.1">
    <property type="nucleotide sequence ID" value="XM_003676671.1"/>
</dbReference>
<dbReference type="PANTHER" id="PTHR13479:SF40">
    <property type="entry name" value="SMALL RIBOSOMAL SUBUNIT PROTEIN BS18M"/>
    <property type="match status" value="1"/>
</dbReference>
<keyword evidence="3 5" id="KW-0687">Ribonucleoprotein</keyword>
<dbReference type="GO" id="GO:0032543">
    <property type="term" value="P:mitochondrial translation"/>
    <property type="evidence" value="ECO:0007669"/>
    <property type="project" value="TreeGrafter"/>
</dbReference>
<dbReference type="InterPro" id="IPR036870">
    <property type="entry name" value="Ribosomal_bS18_sf"/>
</dbReference>
<dbReference type="EMBL" id="HE576756">
    <property type="protein sequence ID" value="CCC70360.1"/>
    <property type="molecule type" value="Genomic_DNA"/>
</dbReference>
<gene>
    <name evidence="6" type="primary">NCAS0E02900</name>
    <name evidence="6" type="ordered locus">NCAS_0E02900</name>
</gene>
<dbReference type="SUPFAM" id="SSF46911">
    <property type="entry name" value="Ribosomal protein S18"/>
    <property type="match status" value="1"/>
</dbReference>
<dbReference type="Gene3D" id="4.10.640.10">
    <property type="entry name" value="Ribosomal protein S18"/>
    <property type="match status" value="1"/>
</dbReference>
<dbReference type="HOGENOM" id="CLU_082177_2_0_1"/>